<dbReference type="PANTHER" id="PTHR44051:SF8">
    <property type="entry name" value="GLUTATHIONE S-TRANSFERASE GSTA"/>
    <property type="match status" value="1"/>
</dbReference>
<dbReference type="AlphaFoldDB" id="A0A4Z1CCN6"/>
<dbReference type="SFLD" id="SFLDG00358">
    <property type="entry name" value="Main_(cytGST)"/>
    <property type="match status" value="1"/>
</dbReference>
<evidence type="ECO:0000259" key="2">
    <source>
        <dbReference type="PROSITE" id="PS50405"/>
    </source>
</evidence>
<dbReference type="RefSeq" id="WP_135817385.1">
    <property type="nucleotide sequence ID" value="NZ_SRPG01000072.1"/>
</dbReference>
<evidence type="ECO:0000313" key="3">
    <source>
        <dbReference type="EMBL" id="TGN61753.1"/>
    </source>
</evidence>
<evidence type="ECO:0000259" key="1">
    <source>
        <dbReference type="PROSITE" id="PS50404"/>
    </source>
</evidence>
<keyword evidence="3" id="KW-0808">Transferase</keyword>
<dbReference type="SFLD" id="SFLDG01150">
    <property type="entry name" value="Main.1:_Beta-like"/>
    <property type="match status" value="1"/>
</dbReference>
<dbReference type="SFLD" id="SFLDS00019">
    <property type="entry name" value="Glutathione_Transferase_(cytos"/>
    <property type="match status" value="1"/>
</dbReference>
<dbReference type="Pfam" id="PF00043">
    <property type="entry name" value="GST_C"/>
    <property type="match status" value="1"/>
</dbReference>
<dbReference type="PROSITE" id="PS50404">
    <property type="entry name" value="GST_NTER"/>
    <property type="match status" value="1"/>
</dbReference>
<dbReference type="Gene3D" id="1.20.1050.10">
    <property type="match status" value="1"/>
</dbReference>
<reference evidence="3 4" key="1">
    <citation type="submission" date="2019-03" db="EMBL/GenBank/DDBJ databases">
        <authorList>
            <person name="Li J."/>
        </authorList>
    </citation>
    <scope>NUCLEOTIDE SEQUENCE [LARGE SCALE GENOMIC DNA]</scope>
    <source>
        <strain evidence="3 4">3058</strain>
    </source>
</reference>
<name>A0A4Z1CCN6_9RHOB</name>
<evidence type="ECO:0000313" key="4">
    <source>
        <dbReference type="Proteomes" id="UP000297972"/>
    </source>
</evidence>
<dbReference type="Gene3D" id="3.40.30.10">
    <property type="entry name" value="Glutaredoxin"/>
    <property type="match status" value="1"/>
</dbReference>
<dbReference type="Pfam" id="PF13409">
    <property type="entry name" value="GST_N_2"/>
    <property type="match status" value="1"/>
</dbReference>
<dbReference type="PANTHER" id="PTHR44051">
    <property type="entry name" value="GLUTATHIONE S-TRANSFERASE-RELATED"/>
    <property type="match status" value="1"/>
</dbReference>
<protein>
    <submittedName>
        <fullName evidence="3">Glutathione S-transferase</fullName>
    </submittedName>
</protein>
<organism evidence="3 4">
    <name type="scientific">Paracoccus liaowanqingii</name>
    <dbReference type="NCBI Taxonomy" id="2560053"/>
    <lineage>
        <taxon>Bacteria</taxon>
        <taxon>Pseudomonadati</taxon>
        <taxon>Pseudomonadota</taxon>
        <taxon>Alphaproteobacteria</taxon>
        <taxon>Rhodobacterales</taxon>
        <taxon>Paracoccaceae</taxon>
        <taxon>Paracoccus</taxon>
    </lineage>
</organism>
<sequence>MMNLYYCPYACSMASHVALEEAGASFHAKKINIFTGDQKKSEYLAINPRALVPALEFDNGQVLLESTAILGWIGHAYPEKALLGSSPLEHALTISMCAWLSGTVHTTFKRFIHPEDVNADKDTWTGIKTKARDSYWGHLKEIDAKLANQPWIMGDRFTLADPYVLVFYPWCRDLDLPIEELTNLAAMKDRLVARPAAHRALAREKSVLLKM</sequence>
<dbReference type="SUPFAM" id="SSF52833">
    <property type="entry name" value="Thioredoxin-like"/>
    <property type="match status" value="1"/>
</dbReference>
<dbReference type="InterPro" id="IPR036282">
    <property type="entry name" value="Glutathione-S-Trfase_C_sf"/>
</dbReference>
<keyword evidence="4" id="KW-1185">Reference proteome</keyword>
<gene>
    <name evidence="3" type="ORF">E4L95_09310</name>
</gene>
<dbReference type="Proteomes" id="UP000297972">
    <property type="component" value="Unassembled WGS sequence"/>
</dbReference>
<dbReference type="GO" id="GO:0016740">
    <property type="term" value="F:transferase activity"/>
    <property type="evidence" value="ECO:0007669"/>
    <property type="project" value="UniProtKB-KW"/>
</dbReference>
<dbReference type="CDD" id="cd03057">
    <property type="entry name" value="GST_N_Beta"/>
    <property type="match status" value="1"/>
</dbReference>
<comment type="caution">
    <text evidence="3">The sequence shown here is derived from an EMBL/GenBank/DDBJ whole genome shotgun (WGS) entry which is preliminary data.</text>
</comment>
<feature type="domain" description="GST C-terminal" evidence="2">
    <location>
        <begin position="86"/>
        <end position="211"/>
    </location>
</feature>
<dbReference type="InterPro" id="IPR004045">
    <property type="entry name" value="Glutathione_S-Trfase_N"/>
</dbReference>
<feature type="domain" description="GST N-terminal" evidence="1">
    <location>
        <begin position="1"/>
        <end position="81"/>
    </location>
</feature>
<proteinExistence type="predicted"/>
<dbReference type="InterPro" id="IPR036249">
    <property type="entry name" value="Thioredoxin-like_sf"/>
</dbReference>
<dbReference type="PROSITE" id="PS50405">
    <property type="entry name" value="GST_CTER"/>
    <property type="match status" value="1"/>
</dbReference>
<dbReference type="InterPro" id="IPR010987">
    <property type="entry name" value="Glutathione-S-Trfase_C-like"/>
</dbReference>
<dbReference type="OrthoDB" id="7583243at2"/>
<dbReference type="InterPro" id="IPR040079">
    <property type="entry name" value="Glutathione_S-Trfase"/>
</dbReference>
<accession>A0A4Z1CCN6</accession>
<dbReference type="SUPFAM" id="SSF47616">
    <property type="entry name" value="GST C-terminal domain-like"/>
    <property type="match status" value="1"/>
</dbReference>
<dbReference type="InterPro" id="IPR004046">
    <property type="entry name" value="GST_C"/>
</dbReference>
<dbReference type="EMBL" id="SRPG01000072">
    <property type="protein sequence ID" value="TGN61753.1"/>
    <property type="molecule type" value="Genomic_DNA"/>
</dbReference>